<evidence type="ECO:0000256" key="7">
    <source>
        <dbReference type="ARBA" id="ARBA00023136"/>
    </source>
</evidence>
<evidence type="ECO:0000256" key="2">
    <source>
        <dbReference type="ARBA" id="ARBA00007998"/>
    </source>
</evidence>
<evidence type="ECO:0000256" key="4">
    <source>
        <dbReference type="ARBA" id="ARBA00022544"/>
    </source>
</evidence>
<feature type="transmembrane region" description="Helical" evidence="8">
    <location>
        <begin position="302"/>
        <end position="318"/>
    </location>
</feature>
<accession>A0A3M8DDW8</accession>
<feature type="transmembrane region" description="Helical" evidence="8">
    <location>
        <begin position="12"/>
        <end position="30"/>
    </location>
</feature>
<dbReference type="PANTHER" id="PTHR34975">
    <property type="entry name" value="SPORE GERMINATION PROTEIN A2"/>
    <property type="match status" value="1"/>
</dbReference>
<keyword evidence="3" id="KW-0813">Transport</keyword>
<dbReference type="InterPro" id="IPR004761">
    <property type="entry name" value="Spore_GerAB"/>
</dbReference>
<comment type="caution">
    <text evidence="9">The sequence shown here is derived from an EMBL/GenBank/DDBJ whole genome shotgun (WGS) entry which is preliminary data.</text>
</comment>
<sequence length="364" mass="40813">MHARQNRVSELIASYILFEIGSTTLFFIGAKAKQDAWLAMLIGAALGFVLVLFYWGTYLMDPKRNLFQLFSHYLGKWPGAMLTILYAVYFAYEASRNLRDLVELAAFALLNRTPLFILTLLAILVIGNSARYGARIALQLCLALLPVVIVSYSALILAIIGKGMLRFEYMLPVLEQGMGPVVQAAVPEIVSFPFAQTLLFLVYFPLISSTKKMGKSFFLTYGIVALVLTIVNQINVLVLGPTLAEMMTFPLLEVVQLIELAEVFERMDVLFVLVLFIGLGFKVLLFYVGAVTGISEISGTGYKRWVIPVGLFIFASSLTSPNFSHHMWVGIDVVLNQVYPYIQMAIPLLLFLVMFFRRKKRLQS</sequence>
<evidence type="ECO:0000256" key="1">
    <source>
        <dbReference type="ARBA" id="ARBA00004141"/>
    </source>
</evidence>
<dbReference type="PANTHER" id="PTHR34975:SF2">
    <property type="entry name" value="SPORE GERMINATION PROTEIN A2"/>
    <property type="match status" value="1"/>
</dbReference>
<feature type="transmembrane region" description="Helical" evidence="8">
    <location>
        <begin position="269"/>
        <end position="290"/>
    </location>
</feature>
<evidence type="ECO:0000256" key="6">
    <source>
        <dbReference type="ARBA" id="ARBA00022989"/>
    </source>
</evidence>
<dbReference type="GO" id="GO:0016020">
    <property type="term" value="C:membrane"/>
    <property type="evidence" value="ECO:0007669"/>
    <property type="project" value="UniProtKB-SubCell"/>
</dbReference>
<feature type="transmembrane region" description="Helical" evidence="8">
    <location>
        <begin position="73"/>
        <end position="92"/>
    </location>
</feature>
<comment type="subcellular location">
    <subcellularLocation>
        <location evidence="1">Membrane</location>
        <topology evidence="1">Multi-pass membrane protein</topology>
    </subcellularLocation>
</comment>
<gene>
    <name evidence="9" type="ORF">EDM58_01660</name>
</gene>
<reference evidence="9 10" key="1">
    <citation type="submission" date="2018-10" db="EMBL/GenBank/DDBJ databases">
        <title>Phylogenomics of Brevibacillus.</title>
        <authorList>
            <person name="Dunlap C."/>
        </authorList>
    </citation>
    <scope>NUCLEOTIDE SEQUENCE [LARGE SCALE GENOMIC DNA]</scope>
    <source>
        <strain evidence="9 10">JCM 15085</strain>
    </source>
</reference>
<protein>
    <submittedName>
        <fullName evidence="9">Spore gernimation protein</fullName>
    </submittedName>
</protein>
<dbReference type="EMBL" id="RHHT01000002">
    <property type="protein sequence ID" value="RNB86282.1"/>
    <property type="molecule type" value="Genomic_DNA"/>
</dbReference>
<feature type="transmembrane region" description="Helical" evidence="8">
    <location>
        <begin position="104"/>
        <end position="126"/>
    </location>
</feature>
<evidence type="ECO:0000313" key="9">
    <source>
        <dbReference type="EMBL" id="RNB86282.1"/>
    </source>
</evidence>
<evidence type="ECO:0000256" key="3">
    <source>
        <dbReference type="ARBA" id="ARBA00022448"/>
    </source>
</evidence>
<keyword evidence="4" id="KW-0309">Germination</keyword>
<dbReference type="GO" id="GO:0009847">
    <property type="term" value="P:spore germination"/>
    <property type="evidence" value="ECO:0007669"/>
    <property type="project" value="InterPro"/>
</dbReference>
<dbReference type="AlphaFoldDB" id="A0A3M8DDW8"/>
<feature type="transmembrane region" description="Helical" evidence="8">
    <location>
        <begin position="181"/>
        <end position="206"/>
    </location>
</feature>
<dbReference type="NCBIfam" id="TIGR00912">
    <property type="entry name" value="2A0309"/>
    <property type="match status" value="1"/>
</dbReference>
<feature type="transmembrane region" description="Helical" evidence="8">
    <location>
        <begin position="36"/>
        <end position="61"/>
    </location>
</feature>
<feature type="transmembrane region" description="Helical" evidence="8">
    <location>
        <begin position="138"/>
        <end position="161"/>
    </location>
</feature>
<dbReference type="RefSeq" id="WP_122911776.1">
    <property type="nucleotide sequence ID" value="NZ_RHHT01000002.1"/>
</dbReference>
<evidence type="ECO:0000256" key="8">
    <source>
        <dbReference type="SAM" id="Phobius"/>
    </source>
</evidence>
<feature type="transmembrane region" description="Helical" evidence="8">
    <location>
        <begin position="338"/>
        <end position="356"/>
    </location>
</feature>
<proteinExistence type="inferred from homology"/>
<keyword evidence="7 8" id="KW-0472">Membrane</keyword>
<keyword evidence="5 8" id="KW-0812">Transmembrane</keyword>
<feature type="transmembrane region" description="Helical" evidence="8">
    <location>
        <begin position="218"/>
        <end position="240"/>
    </location>
</feature>
<evidence type="ECO:0000256" key="5">
    <source>
        <dbReference type="ARBA" id="ARBA00022692"/>
    </source>
</evidence>
<dbReference type="Proteomes" id="UP000281915">
    <property type="component" value="Unassembled WGS sequence"/>
</dbReference>
<organism evidence="9 10">
    <name type="scientific">Brevibacillus panacihumi</name>
    <dbReference type="NCBI Taxonomy" id="497735"/>
    <lineage>
        <taxon>Bacteria</taxon>
        <taxon>Bacillati</taxon>
        <taxon>Bacillota</taxon>
        <taxon>Bacilli</taxon>
        <taxon>Bacillales</taxon>
        <taxon>Paenibacillaceae</taxon>
        <taxon>Brevibacillus</taxon>
    </lineage>
</organism>
<name>A0A3M8DDW8_9BACL</name>
<evidence type="ECO:0000313" key="10">
    <source>
        <dbReference type="Proteomes" id="UP000281915"/>
    </source>
</evidence>
<keyword evidence="6 8" id="KW-1133">Transmembrane helix</keyword>
<comment type="similarity">
    <text evidence="2">Belongs to the amino acid-polyamine-organocation (APC) superfamily. Spore germination protein (SGP) (TC 2.A.3.9) family.</text>
</comment>
<dbReference type="Pfam" id="PF03845">
    <property type="entry name" value="Spore_permease"/>
    <property type="match status" value="1"/>
</dbReference>